<organism evidence="1 2">
    <name type="scientific">Pontibacter chinhatensis</name>
    <dbReference type="NCBI Taxonomy" id="1436961"/>
    <lineage>
        <taxon>Bacteria</taxon>
        <taxon>Pseudomonadati</taxon>
        <taxon>Bacteroidota</taxon>
        <taxon>Cytophagia</taxon>
        <taxon>Cytophagales</taxon>
        <taxon>Hymenobacteraceae</taxon>
        <taxon>Pontibacter</taxon>
    </lineage>
</organism>
<evidence type="ECO:0008006" key="3">
    <source>
        <dbReference type="Google" id="ProtNLM"/>
    </source>
</evidence>
<name>A0A1I2QJS2_9BACT</name>
<sequence>MIEIPKQSAEVFDILSRGQFICSNSSKLSIRILYNVIHQDLDAYRAYFRGINLVLEEGNEYYYFSRPDSKAELDRKLEIAMKWIDIIDFLKTYEPAFGSGFRFTPSDILVRVSVDADLKNKLDGLKKYAGGKEKQTDIVSKILDQLEKDNFIEVENDVTEEYKTLASFDYLEQLILSINIPEEVQHEIPE</sequence>
<dbReference type="AlphaFoldDB" id="A0A1I2QJS2"/>
<proteinExistence type="predicted"/>
<protein>
    <recommendedName>
        <fullName evidence="3">DUF4194 domain-containing protein</fullName>
    </recommendedName>
</protein>
<dbReference type="InterPro" id="IPR053841">
    <property type="entry name" value="MksE"/>
</dbReference>
<evidence type="ECO:0000313" key="1">
    <source>
        <dbReference type="EMBL" id="SFG27873.1"/>
    </source>
</evidence>
<accession>A0A1I2QJS2</accession>
<dbReference type="RefSeq" id="WP_245756108.1">
    <property type="nucleotide sequence ID" value="NZ_FOOT01000002.1"/>
</dbReference>
<evidence type="ECO:0000313" key="2">
    <source>
        <dbReference type="Proteomes" id="UP000198724"/>
    </source>
</evidence>
<dbReference type="Proteomes" id="UP000198724">
    <property type="component" value="Unassembled WGS sequence"/>
</dbReference>
<dbReference type="STRING" id="1436961.SAMN05421739_10215"/>
<gene>
    <name evidence="1" type="ORF">SAMN05421739_10215</name>
</gene>
<dbReference type="Pfam" id="PF21980">
    <property type="entry name" value="MksE"/>
    <property type="match status" value="1"/>
</dbReference>
<reference evidence="2" key="1">
    <citation type="submission" date="2016-10" db="EMBL/GenBank/DDBJ databases">
        <authorList>
            <person name="Varghese N."/>
            <person name="Submissions S."/>
        </authorList>
    </citation>
    <scope>NUCLEOTIDE SEQUENCE [LARGE SCALE GENOMIC DNA]</scope>
    <source>
        <strain evidence="2">LP51</strain>
    </source>
</reference>
<keyword evidence="2" id="KW-1185">Reference proteome</keyword>
<dbReference type="EMBL" id="FOOT01000002">
    <property type="protein sequence ID" value="SFG27873.1"/>
    <property type="molecule type" value="Genomic_DNA"/>
</dbReference>